<organism evidence="1 2">
    <name type="scientific">Candidatus Schekmanbacteria bacterium RBG_13_48_7</name>
    <dbReference type="NCBI Taxonomy" id="1817878"/>
    <lineage>
        <taxon>Bacteria</taxon>
        <taxon>Candidatus Schekmaniibacteriota</taxon>
    </lineage>
</organism>
<name>A0A1F7RKD0_9BACT</name>
<comment type="caution">
    <text evidence="1">The sequence shown here is derived from an EMBL/GenBank/DDBJ whole genome shotgun (WGS) entry which is preliminary data.</text>
</comment>
<accession>A0A1F7RKD0</accession>
<protein>
    <recommendedName>
        <fullName evidence="3">Type II secretion system protein GspI C-terminal domain-containing protein</fullName>
    </recommendedName>
</protein>
<dbReference type="EMBL" id="MGDD01000336">
    <property type="protein sequence ID" value="OGL42009.1"/>
    <property type="molecule type" value="Genomic_DNA"/>
</dbReference>
<sequence length="139" mass="15807">MKMMKNFRNEDGFSLIELLFSITVLSVGLLGIASTIPFGYKAIEQSAKRSTAASLLNEGLEKLKGYQYINLIESNFPDEVYGDIPDFPDFARTYEIRMASDVYSSPIPELKMVTITVFWRVSATNEQRIFAVTYIGQRR</sequence>
<evidence type="ECO:0000313" key="1">
    <source>
        <dbReference type="EMBL" id="OGL42009.1"/>
    </source>
</evidence>
<proteinExistence type="predicted"/>
<dbReference type="NCBIfam" id="TIGR02532">
    <property type="entry name" value="IV_pilin_GFxxxE"/>
    <property type="match status" value="1"/>
</dbReference>
<dbReference type="InterPro" id="IPR012902">
    <property type="entry name" value="N_methyl_site"/>
</dbReference>
<dbReference type="AlphaFoldDB" id="A0A1F7RKD0"/>
<evidence type="ECO:0000313" key="2">
    <source>
        <dbReference type="Proteomes" id="UP000179266"/>
    </source>
</evidence>
<gene>
    <name evidence="1" type="ORF">A2161_12380</name>
</gene>
<evidence type="ECO:0008006" key="3">
    <source>
        <dbReference type="Google" id="ProtNLM"/>
    </source>
</evidence>
<dbReference type="Proteomes" id="UP000179266">
    <property type="component" value="Unassembled WGS sequence"/>
</dbReference>
<dbReference type="Pfam" id="PF07963">
    <property type="entry name" value="N_methyl"/>
    <property type="match status" value="1"/>
</dbReference>
<reference evidence="1 2" key="1">
    <citation type="journal article" date="2016" name="Nat. Commun.">
        <title>Thousands of microbial genomes shed light on interconnected biogeochemical processes in an aquifer system.</title>
        <authorList>
            <person name="Anantharaman K."/>
            <person name="Brown C.T."/>
            <person name="Hug L.A."/>
            <person name="Sharon I."/>
            <person name="Castelle C.J."/>
            <person name="Probst A.J."/>
            <person name="Thomas B.C."/>
            <person name="Singh A."/>
            <person name="Wilkins M.J."/>
            <person name="Karaoz U."/>
            <person name="Brodie E.L."/>
            <person name="Williams K.H."/>
            <person name="Hubbard S.S."/>
            <person name="Banfield J.F."/>
        </authorList>
    </citation>
    <scope>NUCLEOTIDE SEQUENCE [LARGE SCALE GENOMIC DNA]</scope>
</reference>